<keyword evidence="2 3" id="KW-1133">Transmembrane helix</keyword>
<keyword evidence="1 3" id="KW-0812">Transmembrane</keyword>
<dbReference type="PANTHER" id="PTHR24026">
    <property type="entry name" value="FAT ATYPICAL CADHERIN-RELATED"/>
    <property type="match status" value="1"/>
</dbReference>
<dbReference type="GO" id="GO:0005509">
    <property type="term" value="F:calcium ion binding"/>
    <property type="evidence" value="ECO:0007669"/>
    <property type="project" value="InterPro"/>
</dbReference>
<feature type="domain" description="Cadherin" evidence="4">
    <location>
        <begin position="46"/>
        <end position="133"/>
    </location>
</feature>
<feature type="transmembrane region" description="Helical" evidence="3">
    <location>
        <begin position="7"/>
        <end position="25"/>
    </location>
</feature>
<evidence type="ECO:0000256" key="1">
    <source>
        <dbReference type="ARBA" id="ARBA00022692"/>
    </source>
</evidence>
<dbReference type="SUPFAM" id="SSF49313">
    <property type="entry name" value="Cadherin-like"/>
    <property type="match status" value="1"/>
</dbReference>
<reference evidence="5" key="1">
    <citation type="submission" date="2018-05" db="EMBL/GenBank/DDBJ databases">
        <authorList>
            <person name="Lanie J.A."/>
            <person name="Ng W.-L."/>
            <person name="Kazmierczak K.M."/>
            <person name="Andrzejewski T.M."/>
            <person name="Davidsen T.M."/>
            <person name="Wayne K.J."/>
            <person name="Tettelin H."/>
            <person name="Glass J.I."/>
            <person name="Rusch D."/>
            <person name="Podicherti R."/>
            <person name="Tsui H.-C.T."/>
            <person name="Winkler M.E."/>
        </authorList>
    </citation>
    <scope>NUCLEOTIDE SEQUENCE</scope>
</reference>
<sequence length="151" mass="15475">MLIKNIRYIYIILPFTILFGASPVITSNGGGDAASISFAENNTAAITTVTSTDSDTGDTATYSISGGADAADFAINGSSGVLTFASTPNYESPADDGTNNEYIITVQVSDGSNTDSQTITITVTDINEFAPEITSNSGGSTASISFAENNT</sequence>
<dbReference type="Gene3D" id="2.60.40.60">
    <property type="entry name" value="Cadherins"/>
    <property type="match status" value="1"/>
</dbReference>
<proteinExistence type="predicted"/>
<dbReference type="Pfam" id="PF00028">
    <property type="entry name" value="Cadherin"/>
    <property type="match status" value="1"/>
</dbReference>
<keyword evidence="3" id="KW-0472">Membrane</keyword>
<evidence type="ECO:0000259" key="4">
    <source>
        <dbReference type="PROSITE" id="PS50268"/>
    </source>
</evidence>
<accession>A0A383C7B2</accession>
<dbReference type="CDD" id="cd11304">
    <property type="entry name" value="Cadherin_repeat"/>
    <property type="match status" value="1"/>
</dbReference>
<evidence type="ECO:0000313" key="5">
    <source>
        <dbReference type="EMBL" id="SVE28287.1"/>
    </source>
</evidence>
<dbReference type="InterPro" id="IPR002126">
    <property type="entry name" value="Cadherin-like_dom"/>
</dbReference>
<organism evidence="5">
    <name type="scientific">marine metagenome</name>
    <dbReference type="NCBI Taxonomy" id="408172"/>
    <lineage>
        <taxon>unclassified sequences</taxon>
        <taxon>metagenomes</taxon>
        <taxon>ecological metagenomes</taxon>
    </lineage>
</organism>
<dbReference type="SMART" id="SM00112">
    <property type="entry name" value="CA"/>
    <property type="match status" value="1"/>
</dbReference>
<evidence type="ECO:0000256" key="2">
    <source>
        <dbReference type="ARBA" id="ARBA00022989"/>
    </source>
</evidence>
<dbReference type="PROSITE" id="PS50268">
    <property type="entry name" value="CADHERIN_2"/>
    <property type="match status" value="1"/>
</dbReference>
<evidence type="ECO:0000256" key="3">
    <source>
        <dbReference type="SAM" id="Phobius"/>
    </source>
</evidence>
<name>A0A383C7B2_9ZZZZ</name>
<dbReference type="AlphaFoldDB" id="A0A383C7B2"/>
<dbReference type="GO" id="GO:0005886">
    <property type="term" value="C:plasma membrane"/>
    <property type="evidence" value="ECO:0007669"/>
    <property type="project" value="UniProtKB-SubCell"/>
</dbReference>
<dbReference type="InterPro" id="IPR015919">
    <property type="entry name" value="Cadherin-like_sf"/>
</dbReference>
<gene>
    <name evidence="5" type="ORF">METZ01_LOCUS481141</name>
</gene>
<feature type="non-terminal residue" evidence="5">
    <location>
        <position position="151"/>
    </location>
</feature>
<dbReference type="EMBL" id="UINC01206594">
    <property type="protein sequence ID" value="SVE28287.1"/>
    <property type="molecule type" value="Genomic_DNA"/>
</dbReference>
<dbReference type="PANTHER" id="PTHR24026:SF126">
    <property type="entry name" value="PROTOCADHERIN FAT 4"/>
    <property type="match status" value="1"/>
</dbReference>
<protein>
    <recommendedName>
        <fullName evidence="4">Cadherin domain-containing protein</fullName>
    </recommendedName>
</protein>
<dbReference type="GO" id="GO:0007156">
    <property type="term" value="P:homophilic cell adhesion via plasma membrane adhesion molecules"/>
    <property type="evidence" value="ECO:0007669"/>
    <property type="project" value="InterPro"/>
</dbReference>